<evidence type="ECO:0000313" key="3">
    <source>
        <dbReference type="EMBL" id="KKT45235.1"/>
    </source>
</evidence>
<name>A0A0G1HEH4_UNCKA</name>
<dbReference type="SUPFAM" id="SSF53756">
    <property type="entry name" value="UDP-Glycosyltransferase/glycogen phosphorylase"/>
    <property type="match status" value="1"/>
</dbReference>
<reference evidence="3 4" key="1">
    <citation type="journal article" date="2015" name="Nature">
        <title>rRNA introns, odd ribosomes, and small enigmatic genomes across a large radiation of phyla.</title>
        <authorList>
            <person name="Brown C.T."/>
            <person name="Hug L.A."/>
            <person name="Thomas B.C."/>
            <person name="Sharon I."/>
            <person name="Castelle C.J."/>
            <person name="Singh A."/>
            <person name="Wilkins M.J."/>
            <person name="Williams K.H."/>
            <person name="Banfield J.F."/>
        </authorList>
    </citation>
    <scope>NUCLEOTIDE SEQUENCE [LARGE SCALE GENOMIC DNA]</scope>
</reference>
<dbReference type="InterPro" id="IPR001296">
    <property type="entry name" value="Glyco_trans_1"/>
</dbReference>
<dbReference type="Proteomes" id="UP000034128">
    <property type="component" value="Unassembled WGS sequence"/>
</dbReference>
<evidence type="ECO:0000259" key="2">
    <source>
        <dbReference type="Pfam" id="PF00534"/>
    </source>
</evidence>
<dbReference type="Pfam" id="PF00534">
    <property type="entry name" value="Glycos_transf_1"/>
    <property type="match status" value="1"/>
</dbReference>
<dbReference type="GO" id="GO:0016757">
    <property type="term" value="F:glycosyltransferase activity"/>
    <property type="evidence" value="ECO:0007669"/>
    <property type="project" value="InterPro"/>
</dbReference>
<keyword evidence="1 3" id="KW-0808">Transferase</keyword>
<gene>
    <name evidence="3" type="ORF">UW36_C0009G0003</name>
</gene>
<feature type="domain" description="Glycosyl transferase family 1" evidence="2">
    <location>
        <begin position="202"/>
        <end position="310"/>
    </location>
</feature>
<accession>A0A0G1HEH4</accession>
<dbReference type="Gene3D" id="3.40.50.2000">
    <property type="entry name" value="Glycogen Phosphorylase B"/>
    <property type="match status" value="2"/>
</dbReference>
<organism evidence="3 4">
    <name type="scientific">candidate division WWE3 bacterium GW2011_GWA2_44_16</name>
    <dbReference type="NCBI Taxonomy" id="1619110"/>
    <lineage>
        <taxon>Bacteria</taxon>
        <taxon>Katanobacteria</taxon>
    </lineage>
</organism>
<comment type="caution">
    <text evidence="3">The sequence shown here is derived from an EMBL/GenBank/DDBJ whole genome shotgun (WGS) entry which is preliminary data.</text>
</comment>
<dbReference type="AlphaFoldDB" id="A0A0G1HEH4"/>
<dbReference type="STRING" id="1619110.UW36_C0009G0003"/>
<sequence length="423" mass="48012">MKVLFLARSDIFTVKGGDTVQIENTAKELGGIGVEVDVATCPKVDFVKYDIVHVFQLDWVPETYFYVKKAKDAGKPIVLSPIHHAEYEVKRFDDIYTFGLRKVVGMVVKKQEHRDILKNLYRSLFDRSKFIPTLKGLVFGYRYSQKRALELCDIVVVQTNKEAEDLAKTYAVQFQWVKIVNGVSEEFYTTTTFVDKLAVGDYVICVGRIEARKNQLKIIEAVKLLRQEKGFQKYNLVFIGKLSNHHKSYVEKFAAELRNNPWIQHPGFIPQELIPSYFHFAKAGVSASWFETTGLTSLEALFCGTNVVAAGVSNRIFLEEFCGKADRGIQSGIEGAQISYGPPNRLSSLNVHIWLDPVFTEWQKSFVCFIGGFGSSAQGVVQYLRVERPADSVIDGIINSLRCFFYSKFSSHQTNRKVQESRS</sequence>
<dbReference type="PANTHER" id="PTHR46401">
    <property type="entry name" value="GLYCOSYLTRANSFERASE WBBK-RELATED"/>
    <property type="match status" value="1"/>
</dbReference>
<protein>
    <submittedName>
        <fullName evidence="3">Glycosyl transferase group 1</fullName>
    </submittedName>
</protein>
<evidence type="ECO:0000313" key="4">
    <source>
        <dbReference type="Proteomes" id="UP000034128"/>
    </source>
</evidence>
<dbReference type="PANTHER" id="PTHR46401:SF2">
    <property type="entry name" value="GLYCOSYLTRANSFERASE WBBK-RELATED"/>
    <property type="match status" value="1"/>
</dbReference>
<proteinExistence type="predicted"/>
<evidence type="ECO:0000256" key="1">
    <source>
        <dbReference type="ARBA" id="ARBA00022679"/>
    </source>
</evidence>
<dbReference type="EMBL" id="LCIA01000009">
    <property type="protein sequence ID" value="KKT45235.1"/>
    <property type="molecule type" value="Genomic_DNA"/>
</dbReference>
<dbReference type="GO" id="GO:0009103">
    <property type="term" value="P:lipopolysaccharide biosynthetic process"/>
    <property type="evidence" value="ECO:0007669"/>
    <property type="project" value="TreeGrafter"/>
</dbReference>